<dbReference type="InterPro" id="IPR052389">
    <property type="entry name" value="Sec_Metab_Biosynth-Assoc"/>
</dbReference>
<evidence type="ECO:0000313" key="4">
    <source>
        <dbReference type="Proteomes" id="UP000323876"/>
    </source>
</evidence>
<dbReference type="OrthoDB" id="5418286at2"/>
<dbReference type="SUPFAM" id="SSF54637">
    <property type="entry name" value="Thioesterase/thiol ester dehydrase-isomerase"/>
    <property type="match status" value="2"/>
</dbReference>
<name>A0A5N0EKB9_9NOCA</name>
<gene>
    <name evidence="3" type="ORF">F3087_09375</name>
</gene>
<dbReference type="AlphaFoldDB" id="A0A5N0EKB9"/>
<evidence type="ECO:0000259" key="1">
    <source>
        <dbReference type="Pfam" id="PF13622"/>
    </source>
</evidence>
<feature type="domain" description="Acyl-CoA thioesterase-like C-terminal" evidence="2">
    <location>
        <begin position="132"/>
        <end position="265"/>
    </location>
</feature>
<dbReference type="InterPro" id="IPR049450">
    <property type="entry name" value="ACOT8-like_C"/>
</dbReference>
<organism evidence="3 4">
    <name type="scientific">Nocardia colli</name>
    <dbReference type="NCBI Taxonomy" id="2545717"/>
    <lineage>
        <taxon>Bacteria</taxon>
        <taxon>Bacillati</taxon>
        <taxon>Actinomycetota</taxon>
        <taxon>Actinomycetes</taxon>
        <taxon>Mycobacteriales</taxon>
        <taxon>Nocardiaceae</taxon>
        <taxon>Nocardia</taxon>
    </lineage>
</organism>
<dbReference type="RefSeq" id="WP_150401443.1">
    <property type="nucleotide sequence ID" value="NZ_VXLC01000003.1"/>
</dbReference>
<dbReference type="PANTHER" id="PTHR38110:SF1">
    <property type="entry name" value="THIOESTERASE DOMAIN-CONTAINING PROTEIN"/>
    <property type="match status" value="1"/>
</dbReference>
<comment type="caution">
    <text evidence="3">The sequence shown here is derived from an EMBL/GenBank/DDBJ whole genome shotgun (WGS) entry which is preliminary data.</text>
</comment>
<accession>A0A5N0EKB9</accession>
<keyword evidence="4" id="KW-1185">Reference proteome</keyword>
<proteinExistence type="predicted"/>
<dbReference type="InterPro" id="IPR029069">
    <property type="entry name" value="HotDog_dom_sf"/>
</dbReference>
<protein>
    <submittedName>
        <fullName evidence="3">Thioesterase family protein</fullName>
    </submittedName>
</protein>
<dbReference type="EMBL" id="VXLC01000003">
    <property type="protein sequence ID" value="KAA8889169.1"/>
    <property type="molecule type" value="Genomic_DNA"/>
</dbReference>
<evidence type="ECO:0000313" key="3">
    <source>
        <dbReference type="EMBL" id="KAA8889169.1"/>
    </source>
</evidence>
<dbReference type="Proteomes" id="UP000323876">
    <property type="component" value="Unassembled WGS sequence"/>
</dbReference>
<dbReference type="Pfam" id="PF20789">
    <property type="entry name" value="4HBT_3C"/>
    <property type="match status" value="1"/>
</dbReference>
<dbReference type="InterPro" id="IPR042171">
    <property type="entry name" value="Acyl-CoA_hotdog"/>
</dbReference>
<reference evidence="3 4" key="1">
    <citation type="submission" date="2019-09" db="EMBL/GenBank/DDBJ databases">
        <authorList>
            <person name="Wang X."/>
        </authorList>
    </citation>
    <scope>NUCLEOTIDE SEQUENCE [LARGE SCALE GENOMIC DNA]</scope>
    <source>
        <strain evidence="3 4">CICC 11023</strain>
    </source>
</reference>
<dbReference type="Pfam" id="PF13622">
    <property type="entry name" value="4HBT_3"/>
    <property type="match status" value="1"/>
</dbReference>
<sequence>MTTTAGFVFDSDTASERVGEHEFALTLSDRWTTFISTTNGGYLLATCLQALRHEFPHPDLLSASAHFLRPGGPGPARITTEVARVGRRTATGQASMLRDGKEILRVLATFTDLAAAEGPTLVNGKPPALPAPQDCVDPFAEYPRQRPTISERTETRMAEVPGFWRGSPGGATTVEFWMRLADGREADPIALAFLVDAVAPVVFDLGIPGSSTIELTVHIRARPAPGWLACRVTTNYLMDGFHEEDFEIWDSTGTLVAQSRQLAIVST</sequence>
<feature type="domain" description="Acyl-CoA thioesterase-like N-terminal HotDog" evidence="1">
    <location>
        <begin position="28"/>
        <end position="111"/>
    </location>
</feature>
<dbReference type="Gene3D" id="2.40.160.210">
    <property type="entry name" value="Acyl-CoA thioesterase, double hotdog domain"/>
    <property type="match status" value="1"/>
</dbReference>
<dbReference type="PANTHER" id="PTHR38110">
    <property type="entry name" value="CHROMOSOME 23, WHOLE GENOME SHOTGUN SEQUENCE"/>
    <property type="match status" value="1"/>
</dbReference>
<dbReference type="InterPro" id="IPR049449">
    <property type="entry name" value="TesB_ACOT8-like_N"/>
</dbReference>
<evidence type="ECO:0000259" key="2">
    <source>
        <dbReference type="Pfam" id="PF20789"/>
    </source>
</evidence>